<protein>
    <recommendedName>
        <fullName evidence="3">Extra-cytoplasmic solute receptor</fullName>
    </recommendedName>
</protein>
<organism evidence="2">
    <name type="scientific">Cupriavidus necator</name>
    <name type="common">Alcaligenes eutrophus</name>
    <name type="synonym">Ralstonia eutropha</name>
    <dbReference type="NCBI Taxonomy" id="106590"/>
    <lineage>
        <taxon>Bacteria</taxon>
        <taxon>Pseudomonadati</taxon>
        <taxon>Pseudomonadota</taxon>
        <taxon>Betaproteobacteria</taxon>
        <taxon>Burkholderiales</taxon>
        <taxon>Burkholderiaceae</taxon>
        <taxon>Cupriavidus</taxon>
    </lineage>
</organism>
<evidence type="ECO:0000256" key="1">
    <source>
        <dbReference type="ARBA" id="ARBA00006987"/>
    </source>
</evidence>
<dbReference type="InterPro" id="IPR005064">
    <property type="entry name" value="BUG"/>
</dbReference>
<reference evidence="2" key="1">
    <citation type="submission" date="2016-09" db="EMBL/GenBank/DDBJ databases">
        <authorList>
            <person name="Capua I."/>
            <person name="De Benedictis P."/>
            <person name="Joannis T."/>
            <person name="Lombin L.H."/>
            <person name="Cattoli G."/>
        </authorList>
    </citation>
    <scope>NUCLEOTIDE SEQUENCE</scope>
    <source>
        <strain evidence="2">B9</strain>
    </source>
</reference>
<evidence type="ECO:0008006" key="3">
    <source>
        <dbReference type="Google" id="ProtNLM"/>
    </source>
</evidence>
<dbReference type="Gene3D" id="3.40.190.150">
    <property type="entry name" value="Bordetella uptake gene, domain 1"/>
    <property type="match status" value="1"/>
</dbReference>
<sequence length="91" mass="10133">MIRYAIGLRYSIHHRTYRKPWNLAPAGTPKAVIDKLSLEINKIAQEKSTADSLAAQGAIPLPGASADYARLVRFETQRWGEVIKKANISLD</sequence>
<evidence type="ECO:0000313" key="2">
    <source>
        <dbReference type="EMBL" id="SCU81204.1"/>
    </source>
</evidence>
<name>A0A1K0JEZ0_CUPNE</name>
<gene>
    <name evidence="2" type="ORF">CNECB9_4040012</name>
</gene>
<dbReference type="AlphaFoldDB" id="A0A1K0JEZ0"/>
<accession>A0A1K0JEZ0</accession>
<proteinExistence type="inferred from homology"/>
<comment type="similarity">
    <text evidence="1">Belongs to the UPF0065 (bug) family.</text>
</comment>
<dbReference type="EMBL" id="FMSH01000340">
    <property type="protein sequence ID" value="SCU81204.1"/>
    <property type="molecule type" value="Genomic_DNA"/>
</dbReference>
<dbReference type="Pfam" id="PF03401">
    <property type="entry name" value="TctC"/>
    <property type="match status" value="1"/>
</dbReference>
<dbReference type="InterPro" id="IPR042100">
    <property type="entry name" value="Bug_dom1"/>
</dbReference>
<dbReference type="RefSeq" id="WP_340527282.1">
    <property type="nucleotide sequence ID" value="NZ_FMSH01000340.1"/>
</dbReference>